<dbReference type="Gramene" id="KZM91114">
    <property type="protein sequence ID" value="KZM91114"/>
    <property type="gene ID" value="DCAR_021521"/>
</dbReference>
<proteinExistence type="predicted"/>
<accession>A0A164W0P4</accession>
<comment type="caution">
    <text evidence="1">The sequence shown here is derived from an EMBL/GenBank/DDBJ whole genome shotgun (WGS) entry which is preliminary data.</text>
</comment>
<dbReference type="EMBL" id="LNRQ01000006">
    <property type="protein sequence ID" value="KZM91114.1"/>
    <property type="molecule type" value="Genomic_DNA"/>
</dbReference>
<name>A0A164W0P4_DAUCS</name>
<dbReference type="AlphaFoldDB" id="A0A164W0P4"/>
<reference evidence="1" key="1">
    <citation type="journal article" date="2016" name="Nat. Genet.">
        <title>A high-quality carrot genome assembly provides new insights into carotenoid accumulation and asterid genome evolution.</title>
        <authorList>
            <person name="Iorizzo M."/>
            <person name="Ellison S."/>
            <person name="Senalik D."/>
            <person name="Zeng P."/>
            <person name="Satapoomin P."/>
            <person name="Huang J."/>
            <person name="Bowman M."/>
            <person name="Iovene M."/>
            <person name="Sanseverino W."/>
            <person name="Cavagnaro P."/>
            <person name="Yildiz M."/>
            <person name="Macko-Podgorni A."/>
            <person name="Moranska E."/>
            <person name="Grzebelus E."/>
            <person name="Grzebelus D."/>
            <person name="Ashrafi H."/>
            <person name="Zheng Z."/>
            <person name="Cheng S."/>
            <person name="Spooner D."/>
            <person name="Van Deynze A."/>
            <person name="Simon P."/>
        </authorList>
    </citation>
    <scope>NUCLEOTIDE SEQUENCE [LARGE SCALE GENOMIC DNA]</scope>
    <source>
        <tissue evidence="1">Leaf</tissue>
    </source>
</reference>
<gene>
    <name evidence="1" type="ORF">DCAR_021521</name>
</gene>
<organism evidence="1">
    <name type="scientific">Daucus carota subsp. sativus</name>
    <name type="common">Carrot</name>
    <dbReference type="NCBI Taxonomy" id="79200"/>
    <lineage>
        <taxon>Eukaryota</taxon>
        <taxon>Viridiplantae</taxon>
        <taxon>Streptophyta</taxon>
        <taxon>Embryophyta</taxon>
        <taxon>Tracheophyta</taxon>
        <taxon>Spermatophyta</taxon>
        <taxon>Magnoliopsida</taxon>
        <taxon>eudicotyledons</taxon>
        <taxon>Gunneridae</taxon>
        <taxon>Pentapetalae</taxon>
        <taxon>asterids</taxon>
        <taxon>campanulids</taxon>
        <taxon>Apiales</taxon>
        <taxon>Apiaceae</taxon>
        <taxon>Apioideae</taxon>
        <taxon>Scandiceae</taxon>
        <taxon>Daucinae</taxon>
        <taxon>Daucus</taxon>
        <taxon>Daucus sect. Daucus</taxon>
    </lineage>
</organism>
<sequence length="113" mass="13023">MMIEISPYLFPVTKDDQFLERFIIDELQQLHLLMQLKELSCFGNQKTKVFVADGSLDIRDIGLWSPVTCRGDHGWFIRLEQEPEVEMLWLGLSLPSEVTTYKSIPTSLTPGIH</sequence>
<protein>
    <submittedName>
        <fullName evidence="1">Uncharacterized protein</fullName>
    </submittedName>
</protein>
<evidence type="ECO:0000313" key="1">
    <source>
        <dbReference type="EMBL" id="KZM91114.1"/>
    </source>
</evidence>